<accession>A0A0E9VWW2</accession>
<dbReference type="EMBL" id="GBXM01025923">
    <property type="protein sequence ID" value="JAH82654.1"/>
    <property type="molecule type" value="Transcribed_RNA"/>
</dbReference>
<reference evidence="1" key="1">
    <citation type="submission" date="2014-11" db="EMBL/GenBank/DDBJ databases">
        <authorList>
            <person name="Amaro Gonzalez C."/>
        </authorList>
    </citation>
    <scope>NUCLEOTIDE SEQUENCE</scope>
</reference>
<organism evidence="1">
    <name type="scientific">Anguilla anguilla</name>
    <name type="common">European freshwater eel</name>
    <name type="synonym">Muraena anguilla</name>
    <dbReference type="NCBI Taxonomy" id="7936"/>
    <lineage>
        <taxon>Eukaryota</taxon>
        <taxon>Metazoa</taxon>
        <taxon>Chordata</taxon>
        <taxon>Craniata</taxon>
        <taxon>Vertebrata</taxon>
        <taxon>Euteleostomi</taxon>
        <taxon>Actinopterygii</taxon>
        <taxon>Neopterygii</taxon>
        <taxon>Teleostei</taxon>
        <taxon>Anguilliformes</taxon>
        <taxon>Anguillidae</taxon>
        <taxon>Anguilla</taxon>
    </lineage>
</organism>
<dbReference type="AlphaFoldDB" id="A0A0E9VWW2"/>
<protein>
    <submittedName>
        <fullName evidence="1">Uncharacterized protein</fullName>
    </submittedName>
</protein>
<sequence>MFSLIKLVYLILQTTFIFKESVHTQK</sequence>
<evidence type="ECO:0000313" key="1">
    <source>
        <dbReference type="EMBL" id="JAH82654.1"/>
    </source>
</evidence>
<reference evidence="1" key="2">
    <citation type="journal article" date="2015" name="Fish Shellfish Immunol.">
        <title>Early steps in the European eel (Anguilla anguilla)-Vibrio vulnificus interaction in the gills: Role of the RtxA13 toxin.</title>
        <authorList>
            <person name="Callol A."/>
            <person name="Pajuelo D."/>
            <person name="Ebbesson L."/>
            <person name="Teles M."/>
            <person name="MacKenzie S."/>
            <person name="Amaro C."/>
        </authorList>
    </citation>
    <scope>NUCLEOTIDE SEQUENCE</scope>
</reference>
<name>A0A0E9VWW2_ANGAN</name>
<proteinExistence type="predicted"/>